<dbReference type="EMBL" id="BARV01000284">
    <property type="protein sequence ID" value="GAH96228.1"/>
    <property type="molecule type" value="Genomic_DNA"/>
</dbReference>
<proteinExistence type="predicted"/>
<protein>
    <submittedName>
        <fullName evidence="1">Uncharacterized protein</fullName>
    </submittedName>
</protein>
<reference evidence="1" key="1">
    <citation type="journal article" date="2014" name="Front. Microbiol.">
        <title>High frequency of phylogenetically diverse reductive dehalogenase-homologous genes in deep subseafloor sedimentary metagenomes.</title>
        <authorList>
            <person name="Kawai M."/>
            <person name="Futagami T."/>
            <person name="Toyoda A."/>
            <person name="Takaki Y."/>
            <person name="Nishi S."/>
            <person name="Hori S."/>
            <person name="Arai W."/>
            <person name="Tsubouchi T."/>
            <person name="Morono Y."/>
            <person name="Uchiyama I."/>
            <person name="Ito T."/>
            <person name="Fujiyama A."/>
            <person name="Inagaki F."/>
            <person name="Takami H."/>
        </authorList>
    </citation>
    <scope>NUCLEOTIDE SEQUENCE</scope>
    <source>
        <strain evidence="1">Expedition CK06-06</strain>
    </source>
</reference>
<gene>
    <name evidence="1" type="ORF">S06H3_01193</name>
</gene>
<evidence type="ECO:0000313" key="1">
    <source>
        <dbReference type="EMBL" id="GAH96228.1"/>
    </source>
</evidence>
<sequence length="40" mass="4613">MWQNLTKAEIDKLVKLHNKYPTSTLSREISSNVLKGGKRK</sequence>
<dbReference type="AlphaFoldDB" id="X1LQ10"/>
<name>X1LQ10_9ZZZZ</name>
<accession>X1LQ10</accession>
<comment type="caution">
    <text evidence="1">The sequence shown here is derived from an EMBL/GenBank/DDBJ whole genome shotgun (WGS) entry which is preliminary data.</text>
</comment>
<organism evidence="1">
    <name type="scientific">marine sediment metagenome</name>
    <dbReference type="NCBI Taxonomy" id="412755"/>
    <lineage>
        <taxon>unclassified sequences</taxon>
        <taxon>metagenomes</taxon>
        <taxon>ecological metagenomes</taxon>
    </lineage>
</organism>